<feature type="non-terminal residue" evidence="1">
    <location>
        <position position="1"/>
    </location>
</feature>
<evidence type="ECO:0008006" key="3">
    <source>
        <dbReference type="Google" id="ProtNLM"/>
    </source>
</evidence>
<organism evidence="1 2">
    <name type="scientific">Serinicoccus chungangensis</name>
    <dbReference type="NCBI Taxonomy" id="767452"/>
    <lineage>
        <taxon>Bacteria</taxon>
        <taxon>Bacillati</taxon>
        <taxon>Actinomycetota</taxon>
        <taxon>Actinomycetes</taxon>
        <taxon>Micrococcales</taxon>
        <taxon>Ornithinimicrobiaceae</taxon>
        <taxon>Serinicoccus</taxon>
    </lineage>
</organism>
<dbReference type="InterPro" id="IPR029063">
    <property type="entry name" value="SAM-dependent_MTases_sf"/>
</dbReference>
<dbReference type="SUPFAM" id="SSF53335">
    <property type="entry name" value="S-adenosyl-L-methionine-dependent methyltransferases"/>
    <property type="match status" value="1"/>
</dbReference>
<sequence>EGEDGLRSMRGRVDELCAQVKGSSAQIVDLLTPQADWRIDTTRRLQRLTRDTTNEVQAVMQLHDLYPTTIPLPTLGGWALQAKSMVRILQAVAVTKNDPLVVECGSGASTVWIGALLRERGGGKLISLEHDERFYDETRQMVVDHGLEQFVEVRLAPLRPLSLEGRDFEWYAIEALEDVEGINFVLVDGPPQATGKEARYPAMPVLLGKLARHAEIFVDDAERPDESAIIDRWLADFKLTLSVQPATRMAHILYDGGVRGSV</sequence>
<dbReference type="AlphaFoldDB" id="A0A0W8I7F6"/>
<evidence type="ECO:0000313" key="1">
    <source>
        <dbReference type="EMBL" id="KUG54790.1"/>
    </source>
</evidence>
<dbReference type="Proteomes" id="UP000054837">
    <property type="component" value="Unassembled WGS sequence"/>
</dbReference>
<gene>
    <name evidence="1" type="ORF">AVL62_16235</name>
</gene>
<protein>
    <recommendedName>
        <fullName evidence="3">Methyltransferase</fullName>
    </recommendedName>
</protein>
<proteinExistence type="predicted"/>
<keyword evidence="2" id="KW-1185">Reference proteome</keyword>
<evidence type="ECO:0000313" key="2">
    <source>
        <dbReference type="Proteomes" id="UP000054837"/>
    </source>
</evidence>
<dbReference type="Pfam" id="PF13578">
    <property type="entry name" value="Methyltransf_24"/>
    <property type="match status" value="1"/>
</dbReference>
<reference evidence="1 2" key="1">
    <citation type="submission" date="2015-12" db="EMBL/GenBank/DDBJ databases">
        <title>Serinicoccus chungangenesis strain CD08_5 genome sequencing and assembly.</title>
        <authorList>
            <person name="Chander A.M."/>
            <person name="Kaur G."/>
            <person name="Nair G.R."/>
            <person name="Dhawan D.K."/>
            <person name="Kochhar R.K."/>
            <person name="Mayilraj S."/>
            <person name="Bhadada S.K."/>
        </authorList>
    </citation>
    <scope>NUCLEOTIDE SEQUENCE [LARGE SCALE GENOMIC DNA]</scope>
    <source>
        <strain evidence="1 2">CD08_5</strain>
    </source>
</reference>
<dbReference type="EMBL" id="LQBL01000023">
    <property type="protein sequence ID" value="KUG54790.1"/>
    <property type="molecule type" value="Genomic_DNA"/>
</dbReference>
<dbReference type="Gene3D" id="3.40.50.150">
    <property type="entry name" value="Vaccinia Virus protein VP39"/>
    <property type="match status" value="1"/>
</dbReference>
<comment type="caution">
    <text evidence="1">The sequence shown here is derived from an EMBL/GenBank/DDBJ whole genome shotgun (WGS) entry which is preliminary data.</text>
</comment>
<dbReference type="RefSeq" id="WP_058890957.1">
    <property type="nucleotide sequence ID" value="NZ_LQBL01000023.1"/>
</dbReference>
<name>A0A0W8I7F6_9MICO</name>
<dbReference type="STRING" id="767452.AVL62_16235"/>
<accession>A0A0W8I7F6</accession>